<dbReference type="Proteomes" id="UP000749320">
    <property type="component" value="Unassembled WGS sequence"/>
</dbReference>
<name>A0A921KJX8_9FIRM</name>
<protein>
    <submittedName>
        <fullName evidence="1">Uncharacterized protein</fullName>
    </submittedName>
</protein>
<evidence type="ECO:0000313" key="2">
    <source>
        <dbReference type="Proteomes" id="UP000749320"/>
    </source>
</evidence>
<evidence type="ECO:0000313" key="1">
    <source>
        <dbReference type="EMBL" id="HJF41095.1"/>
    </source>
</evidence>
<dbReference type="AlphaFoldDB" id="A0A921KJX8"/>
<comment type="caution">
    <text evidence="1">The sequence shown here is derived from an EMBL/GenBank/DDBJ whole genome shotgun (WGS) entry which is preliminary data.</text>
</comment>
<reference evidence="1" key="1">
    <citation type="journal article" date="2021" name="PeerJ">
        <title>Extensive microbial diversity within the chicken gut microbiome revealed by metagenomics and culture.</title>
        <authorList>
            <person name="Gilroy R."/>
            <person name="Ravi A."/>
            <person name="Getino M."/>
            <person name="Pursley I."/>
            <person name="Horton D.L."/>
            <person name="Alikhan N.F."/>
            <person name="Baker D."/>
            <person name="Gharbi K."/>
            <person name="Hall N."/>
            <person name="Watson M."/>
            <person name="Adriaenssens E.M."/>
            <person name="Foster-Nyarko E."/>
            <person name="Jarju S."/>
            <person name="Secka A."/>
            <person name="Antonio M."/>
            <person name="Oren A."/>
            <person name="Chaudhuri R.R."/>
            <person name="La Ragione R."/>
            <person name="Hildebrand F."/>
            <person name="Pallen M.J."/>
        </authorList>
    </citation>
    <scope>NUCLEOTIDE SEQUENCE</scope>
    <source>
        <strain evidence="1">CHK193-16274</strain>
    </source>
</reference>
<reference evidence="1" key="2">
    <citation type="submission" date="2021-09" db="EMBL/GenBank/DDBJ databases">
        <authorList>
            <person name="Gilroy R."/>
        </authorList>
    </citation>
    <scope>NUCLEOTIDE SEQUENCE</scope>
    <source>
        <strain evidence="1">CHK193-16274</strain>
    </source>
</reference>
<dbReference type="EMBL" id="DYWV01000317">
    <property type="protein sequence ID" value="HJF41095.1"/>
    <property type="molecule type" value="Genomic_DNA"/>
</dbReference>
<organism evidence="1 2">
    <name type="scientific">Thomasclavelia spiroformis</name>
    <dbReference type="NCBI Taxonomy" id="29348"/>
    <lineage>
        <taxon>Bacteria</taxon>
        <taxon>Bacillati</taxon>
        <taxon>Bacillota</taxon>
        <taxon>Erysipelotrichia</taxon>
        <taxon>Erysipelotrichales</taxon>
        <taxon>Coprobacillaceae</taxon>
        <taxon>Thomasclavelia</taxon>
    </lineage>
</organism>
<sequence length="233" mass="27554">MRKKNLKIKEKITTQDITKATEFIARSVFIEDNVLGDYGYMTYAPYLYEDSFFVALVLNFVSGLSFEKNEKFFQKILNDPDLAQLKDSLYELDETYRVIRYAQDLIEFKKQETLNTNKAIYEYLLNREDSVKSKVKEILDKETKRLDAETKALKSADILAREQKKQLEYMNQVNEYITPKEYADMTKRMSDSNFDPYQIAELVTKKYLDSDAHKNNLIQIAEHRNKNVQRNDN</sequence>
<proteinExistence type="predicted"/>
<accession>A0A921KJX8</accession>
<gene>
    <name evidence="1" type="ORF">K8V91_09245</name>
</gene>